<gene>
    <name evidence="1" type="ORF">JNB62_04110</name>
</gene>
<dbReference type="Pfam" id="PF09438">
    <property type="entry name" value="DUF2017"/>
    <property type="match status" value="1"/>
</dbReference>
<protein>
    <submittedName>
        <fullName evidence="1">DUF2017 family protein</fullName>
    </submittedName>
</protein>
<reference evidence="1 2" key="1">
    <citation type="journal article" date="2021" name="MBio">
        <title>Poor Competitiveness of Bradyrhizobium in Pigeon Pea Root Colonization in Indian Soils.</title>
        <authorList>
            <person name="Chalasani D."/>
            <person name="Basu A."/>
            <person name="Pullabhotla S.V.S.R.N."/>
            <person name="Jorrin B."/>
            <person name="Neal A.L."/>
            <person name="Poole P.S."/>
            <person name="Podile A.R."/>
            <person name="Tkacz A."/>
        </authorList>
    </citation>
    <scope>NUCLEOTIDE SEQUENCE [LARGE SCALE GENOMIC DNA]</scope>
    <source>
        <strain evidence="1 2">HU14</strain>
    </source>
</reference>
<proteinExistence type="predicted"/>
<keyword evidence="2" id="KW-1185">Reference proteome</keyword>
<comment type="caution">
    <text evidence="1">The sequence shown here is derived from an EMBL/GenBank/DDBJ whole genome shotgun (WGS) entry which is preliminary data.</text>
</comment>
<sequence length="174" mass="19055">MGDRAAGAGVTGRTVVLEVARLEAAHLSALVAQFADLVDGSTPAHEDPALARLVPTPYPDDDEAAREFRTLTETDLLTRRRADAEIVLFSLAEAAGIPDDPDNPALLEQVEIRLEPETVRAWLRTLAAVRLVMAERLDITRPEDHDPDNPRFGIYDWLGYRLDGLVASFDDGQA</sequence>
<name>A0ABS7HKQ0_9MICO</name>
<dbReference type="Proteomes" id="UP001196843">
    <property type="component" value="Unassembled WGS sequence"/>
</dbReference>
<organism evidence="1 2">
    <name type="scientific">Microbacterium jejuense</name>
    <dbReference type="NCBI Taxonomy" id="1263637"/>
    <lineage>
        <taxon>Bacteria</taxon>
        <taxon>Bacillati</taxon>
        <taxon>Actinomycetota</taxon>
        <taxon>Actinomycetes</taxon>
        <taxon>Micrococcales</taxon>
        <taxon>Microbacteriaceae</taxon>
        <taxon>Microbacterium</taxon>
    </lineage>
</organism>
<evidence type="ECO:0000313" key="1">
    <source>
        <dbReference type="EMBL" id="MBW9092861.1"/>
    </source>
</evidence>
<dbReference type="EMBL" id="JAEUAW010000003">
    <property type="protein sequence ID" value="MBW9092861.1"/>
    <property type="molecule type" value="Genomic_DNA"/>
</dbReference>
<accession>A0ABS7HKQ0</accession>
<evidence type="ECO:0000313" key="2">
    <source>
        <dbReference type="Proteomes" id="UP001196843"/>
    </source>
</evidence>
<dbReference type="InterPro" id="IPR018561">
    <property type="entry name" value="AosR"/>
</dbReference>